<gene>
    <name evidence="9" type="ORF">E1269_02655</name>
</gene>
<dbReference type="AlphaFoldDB" id="A0A4R5DUX8"/>
<organism evidence="9 10">
    <name type="scientific">Jiangella asiatica</name>
    <dbReference type="NCBI Taxonomy" id="2530372"/>
    <lineage>
        <taxon>Bacteria</taxon>
        <taxon>Bacillati</taxon>
        <taxon>Actinomycetota</taxon>
        <taxon>Actinomycetes</taxon>
        <taxon>Jiangellales</taxon>
        <taxon>Jiangellaceae</taxon>
        <taxon>Jiangella</taxon>
    </lineage>
</organism>
<evidence type="ECO:0000256" key="5">
    <source>
        <dbReference type="ARBA" id="ARBA00022989"/>
    </source>
</evidence>
<evidence type="ECO:0000256" key="2">
    <source>
        <dbReference type="ARBA" id="ARBA00022475"/>
    </source>
</evidence>
<evidence type="ECO:0000256" key="4">
    <source>
        <dbReference type="ARBA" id="ARBA00022692"/>
    </source>
</evidence>
<keyword evidence="6 8" id="KW-0472">Membrane</keyword>
<proteinExistence type="predicted"/>
<reference evidence="9 10" key="1">
    <citation type="submission" date="2019-03" db="EMBL/GenBank/DDBJ databases">
        <title>Draft genome sequences of novel Actinobacteria.</title>
        <authorList>
            <person name="Sahin N."/>
            <person name="Ay H."/>
            <person name="Saygin H."/>
        </authorList>
    </citation>
    <scope>NUCLEOTIDE SEQUENCE [LARGE SCALE GENOMIC DNA]</scope>
    <source>
        <strain evidence="9 10">5K138</strain>
    </source>
</reference>
<evidence type="ECO:0000256" key="6">
    <source>
        <dbReference type="ARBA" id="ARBA00023136"/>
    </source>
</evidence>
<feature type="transmembrane region" description="Helical" evidence="8">
    <location>
        <begin position="311"/>
        <end position="331"/>
    </location>
</feature>
<sequence>MREYLLTFFIAASVTYLVAGLAGRFAYWVGAVPPTRDRDVHREPVPRLGGLAMLAGMLVAMLVASYLPHLRGVFEDYADARALITAAVVICLVGAADDIWDLSALAKFAGQLVAAGLLVAQGVQLLYLPLPGGTFVLDQTQGALFTVILVAGAANAVNFVDGLDGLAAGVVGIGAAAFFSYAYLLDVENGVSRMSTPALVSVVIIGICAGLLPHNFHPAKIFMGDSGAMLIGLLLAAGSISLTGRLPSQDVESSSFLPTLLPLVLPLAVILLPFLDMMMAVVRRARAGKSPFAPDKQHLHHRLLQIGHSQVRAVAIMWVWAAIVSFGVVVIAMVGGWTTYVLLAVAVLVMIAFTTGHPRRLLRRSTPLDV</sequence>
<comment type="cofactor">
    <cofactor evidence="7">
        <name>Mg(2+)</name>
        <dbReference type="ChEBI" id="CHEBI:18420"/>
    </cofactor>
</comment>
<feature type="binding site" evidence="7">
    <location>
        <position position="158"/>
    </location>
    <ligand>
        <name>Mg(2+)</name>
        <dbReference type="ChEBI" id="CHEBI:18420"/>
    </ligand>
</feature>
<evidence type="ECO:0000256" key="1">
    <source>
        <dbReference type="ARBA" id="ARBA00004651"/>
    </source>
</evidence>
<evidence type="ECO:0000256" key="7">
    <source>
        <dbReference type="PIRSR" id="PIRSR600715-1"/>
    </source>
</evidence>
<protein>
    <submittedName>
        <fullName evidence="9">Undecaprenyl/decaprenyl-phosphate alpha-N-acetylglucosaminyl 1-phosphate transferase</fullName>
    </submittedName>
</protein>
<feature type="transmembrane region" description="Helical" evidence="8">
    <location>
        <begin position="6"/>
        <end position="27"/>
    </location>
</feature>
<comment type="subcellular location">
    <subcellularLocation>
        <location evidence="1">Cell membrane</location>
        <topology evidence="1">Multi-pass membrane protein</topology>
    </subcellularLocation>
</comment>
<evidence type="ECO:0000256" key="3">
    <source>
        <dbReference type="ARBA" id="ARBA00022679"/>
    </source>
</evidence>
<evidence type="ECO:0000313" key="10">
    <source>
        <dbReference type="Proteomes" id="UP000294739"/>
    </source>
</evidence>
<dbReference type="GO" id="GO:0016780">
    <property type="term" value="F:phosphotransferase activity, for other substituted phosphate groups"/>
    <property type="evidence" value="ECO:0007669"/>
    <property type="project" value="InterPro"/>
</dbReference>
<dbReference type="FunCoup" id="A0A4R5DUX8">
    <property type="interactions" value="14"/>
</dbReference>
<keyword evidence="7" id="KW-0479">Metal-binding</keyword>
<feature type="transmembrane region" description="Helical" evidence="8">
    <location>
        <begin position="80"/>
        <end position="100"/>
    </location>
</feature>
<dbReference type="CDD" id="cd06853">
    <property type="entry name" value="GT_WecA_like"/>
    <property type="match status" value="1"/>
</dbReference>
<dbReference type="Proteomes" id="UP000294739">
    <property type="component" value="Unassembled WGS sequence"/>
</dbReference>
<keyword evidence="10" id="KW-1185">Reference proteome</keyword>
<feature type="transmembrane region" description="Helical" evidence="8">
    <location>
        <begin position="48"/>
        <end position="68"/>
    </location>
</feature>
<feature type="transmembrane region" description="Helical" evidence="8">
    <location>
        <begin position="337"/>
        <end position="355"/>
    </location>
</feature>
<feature type="binding site" evidence="7">
    <location>
        <position position="225"/>
    </location>
    <ligand>
        <name>Mg(2+)</name>
        <dbReference type="ChEBI" id="CHEBI:18420"/>
    </ligand>
</feature>
<dbReference type="GO" id="GO:0005886">
    <property type="term" value="C:plasma membrane"/>
    <property type="evidence" value="ECO:0007669"/>
    <property type="project" value="UniProtKB-SubCell"/>
</dbReference>
<dbReference type="PANTHER" id="PTHR22926:SF3">
    <property type="entry name" value="UNDECAPRENYL-PHOSPHATE ALPHA-N-ACETYLGLUCOSAMINYL 1-PHOSPHATE TRANSFERASE"/>
    <property type="match status" value="1"/>
</dbReference>
<evidence type="ECO:0000313" key="9">
    <source>
        <dbReference type="EMBL" id="TDE15025.1"/>
    </source>
</evidence>
<dbReference type="InParanoid" id="A0A4R5DUX8"/>
<accession>A0A4R5DUX8</accession>
<dbReference type="EMBL" id="SMKZ01000002">
    <property type="protein sequence ID" value="TDE15025.1"/>
    <property type="molecule type" value="Genomic_DNA"/>
</dbReference>
<keyword evidence="5 8" id="KW-1133">Transmembrane helix</keyword>
<dbReference type="RefSeq" id="WP_131890790.1">
    <property type="nucleotide sequence ID" value="NZ_SMKZ01000002.1"/>
</dbReference>
<dbReference type="OrthoDB" id="9783652at2"/>
<dbReference type="PANTHER" id="PTHR22926">
    <property type="entry name" value="PHOSPHO-N-ACETYLMURAMOYL-PENTAPEPTIDE-TRANSFERASE"/>
    <property type="match status" value="1"/>
</dbReference>
<keyword evidence="4 8" id="KW-0812">Transmembrane</keyword>
<keyword evidence="2" id="KW-1003">Cell membrane</keyword>
<dbReference type="Pfam" id="PF00953">
    <property type="entry name" value="Glycos_transf_4"/>
    <property type="match status" value="1"/>
</dbReference>
<feature type="transmembrane region" description="Helical" evidence="8">
    <location>
        <begin position="112"/>
        <end position="130"/>
    </location>
</feature>
<comment type="caution">
    <text evidence="9">The sequence shown here is derived from an EMBL/GenBank/DDBJ whole genome shotgun (WGS) entry which is preliminary data.</text>
</comment>
<dbReference type="GO" id="GO:0046872">
    <property type="term" value="F:metal ion binding"/>
    <property type="evidence" value="ECO:0007669"/>
    <property type="project" value="UniProtKB-KW"/>
</dbReference>
<keyword evidence="7" id="KW-0460">Magnesium</keyword>
<dbReference type="GO" id="GO:0044038">
    <property type="term" value="P:cell wall macromolecule biosynthetic process"/>
    <property type="evidence" value="ECO:0007669"/>
    <property type="project" value="TreeGrafter"/>
</dbReference>
<evidence type="ECO:0000256" key="8">
    <source>
        <dbReference type="SAM" id="Phobius"/>
    </source>
</evidence>
<feature type="transmembrane region" description="Helical" evidence="8">
    <location>
        <begin position="260"/>
        <end position="282"/>
    </location>
</feature>
<feature type="transmembrane region" description="Helical" evidence="8">
    <location>
        <begin position="196"/>
        <end position="216"/>
    </location>
</feature>
<feature type="transmembrane region" description="Helical" evidence="8">
    <location>
        <begin position="142"/>
        <end position="159"/>
    </location>
</feature>
<dbReference type="InterPro" id="IPR000715">
    <property type="entry name" value="Glycosyl_transferase_4"/>
</dbReference>
<keyword evidence="3 9" id="KW-0808">Transferase</keyword>
<feature type="transmembrane region" description="Helical" evidence="8">
    <location>
        <begin position="228"/>
        <end position="248"/>
    </location>
</feature>
<feature type="transmembrane region" description="Helical" evidence="8">
    <location>
        <begin position="166"/>
        <end position="184"/>
    </location>
</feature>
<name>A0A4R5DUX8_9ACTN</name>
<dbReference type="GO" id="GO:0009103">
    <property type="term" value="P:lipopolysaccharide biosynthetic process"/>
    <property type="evidence" value="ECO:0007669"/>
    <property type="project" value="TreeGrafter"/>
</dbReference>
<dbReference type="GO" id="GO:0071555">
    <property type="term" value="P:cell wall organization"/>
    <property type="evidence" value="ECO:0007669"/>
    <property type="project" value="TreeGrafter"/>
</dbReference>